<name>A0A7D9MC35_PARCT</name>
<sequence>TERHSEELEEAERCGHGGLLLILGSHLDLVVRHLQVKASEDDASVHLRIEVGDTWQRITVEACDGVDAPKIATHPEGAITFRDNSSKILRTASALSPKSGRGREYTGFELPVSMRIGANKAGASSLSVGNDDWNFAKWSAIDCLAESTVSGGRGTNDDASGLNVDSLLVEET</sequence>
<reference evidence="1" key="1">
    <citation type="submission" date="2020-04" db="EMBL/GenBank/DDBJ databases">
        <authorList>
            <person name="Alioto T."/>
            <person name="Alioto T."/>
            <person name="Gomez Garrido J."/>
        </authorList>
    </citation>
    <scope>NUCLEOTIDE SEQUENCE</scope>
    <source>
        <strain evidence="1">A484AB</strain>
    </source>
</reference>
<dbReference type="EMBL" id="CACRXK020043639">
    <property type="protein sequence ID" value="CAB4045947.1"/>
    <property type="molecule type" value="Genomic_DNA"/>
</dbReference>
<comment type="caution">
    <text evidence="1">The sequence shown here is derived from an EMBL/GenBank/DDBJ whole genome shotgun (WGS) entry which is preliminary data.</text>
</comment>
<proteinExistence type="predicted"/>
<gene>
    <name evidence="1" type="ORF">PACLA_8A075687</name>
</gene>
<dbReference type="Proteomes" id="UP001152795">
    <property type="component" value="Unassembled WGS sequence"/>
</dbReference>
<evidence type="ECO:0000313" key="2">
    <source>
        <dbReference type="Proteomes" id="UP001152795"/>
    </source>
</evidence>
<feature type="non-terminal residue" evidence="1">
    <location>
        <position position="172"/>
    </location>
</feature>
<accession>A0A7D9MC35</accession>
<dbReference type="AlphaFoldDB" id="A0A7D9MC35"/>
<keyword evidence="2" id="KW-1185">Reference proteome</keyword>
<feature type="non-terminal residue" evidence="1">
    <location>
        <position position="1"/>
    </location>
</feature>
<protein>
    <submittedName>
        <fullName evidence="1">Uncharacterized protein</fullName>
    </submittedName>
</protein>
<organism evidence="1 2">
    <name type="scientific">Paramuricea clavata</name>
    <name type="common">Red gorgonian</name>
    <name type="synonym">Violescent sea-whip</name>
    <dbReference type="NCBI Taxonomy" id="317549"/>
    <lineage>
        <taxon>Eukaryota</taxon>
        <taxon>Metazoa</taxon>
        <taxon>Cnidaria</taxon>
        <taxon>Anthozoa</taxon>
        <taxon>Octocorallia</taxon>
        <taxon>Malacalcyonacea</taxon>
        <taxon>Plexauridae</taxon>
        <taxon>Paramuricea</taxon>
    </lineage>
</organism>
<evidence type="ECO:0000313" key="1">
    <source>
        <dbReference type="EMBL" id="CAB4045947.1"/>
    </source>
</evidence>